<evidence type="ECO:0000313" key="1">
    <source>
        <dbReference type="EMBL" id="GBN02912.1"/>
    </source>
</evidence>
<dbReference type="GO" id="GO:0071897">
    <property type="term" value="P:DNA biosynthetic process"/>
    <property type="evidence" value="ECO:0007669"/>
    <property type="project" value="UniProtKB-ARBA"/>
</dbReference>
<dbReference type="Proteomes" id="UP000499080">
    <property type="component" value="Unassembled WGS sequence"/>
</dbReference>
<dbReference type="InterPro" id="IPR043128">
    <property type="entry name" value="Rev_trsase/Diguanyl_cyclase"/>
</dbReference>
<dbReference type="OrthoDB" id="6429476at2759"/>
<dbReference type="PANTHER" id="PTHR24559">
    <property type="entry name" value="TRANSPOSON TY3-I GAG-POL POLYPROTEIN"/>
    <property type="match status" value="1"/>
</dbReference>
<protein>
    <recommendedName>
        <fullName evidence="3">Reverse transcriptase domain-containing protein</fullName>
    </recommendedName>
</protein>
<reference evidence="1 2" key="1">
    <citation type="journal article" date="2019" name="Sci. Rep.">
        <title>Orb-weaving spider Araneus ventricosus genome elucidates the spidroin gene catalogue.</title>
        <authorList>
            <person name="Kono N."/>
            <person name="Nakamura H."/>
            <person name="Ohtoshi R."/>
            <person name="Moran D.A.P."/>
            <person name="Shinohara A."/>
            <person name="Yoshida Y."/>
            <person name="Fujiwara M."/>
            <person name="Mori M."/>
            <person name="Tomita M."/>
            <person name="Arakawa K."/>
        </authorList>
    </citation>
    <scope>NUCLEOTIDE SEQUENCE [LARGE SCALE GENOMIC DNA]</scope>
</reference>
<dbReference type="AlphaFoldDB" id="A0A4Y2KLH8"/>
<organism evidence="1 2">
    <name type="scientific">Araneus ventricosus</name>
    <name type="common">Orbweaver spider</name>
    <name type="synonym">Epeira ventricosa</name>
    <dbReference type="NCBI Taxonomy" id="182803"/>
    <lineage>
        <taxon>Eukaryota</taxon>
        <taxon>Metazoa</taxon>
        <taxon>Ecdysozoa</taxon>
        <taxon>Arthropoda</taxon>
        <taxon>Chelicerata</taxon>
        <taxon>Arachnida</taxon>
        <taxon>Araneae</taxon>
        <taxon>Araneomorphae</taxon>
        <taxon>Entelegynae</taxon>
        <taxon>Araneoidea</taxon>
        <taxon>Araneidae</taxon>
        <taxon>Araneus</taxon>
    </lineage>
</organism>
<dbReference type="InterPro" id="IPR043502">
    <property type="entry name" value="DNA/RNA_pol_sf"/>
</dbReference>
<dbReference type="SUPFAM" id="SSF56672">
    <property type="entry name" value="DNA/RNA polymerases"/>
    <property type="match status" value="1"/>
</dbReference>
<accession>A0A4Y2KLH8</accession>
<dbReference type="EMBL" id="BGPR01004748">
    <property type="protein sequence ID" value="GBN02912.1"/>
    <property type="molecule type" value="Genomic_DNA"/>
</dbReference>
<evidence type="ECO:0008006" key="3">
    <source>
        <dbReference type="Google" id="ProtNLM"/>
    </source>
</evidence>
<dbReference type="Gene3D" id="3.10.10.10">
    <property type="entry name" value="HIV Type 1 Reverse Transcriptase, subunit A, domain 1"/>
    <property type="match status" value="1"/>
</dbReference>
<gene>
    <name evidence="1" type="ORF">AVEN_193495_1</name>
</gene>
<comment type="caution">
    <text evidence="1">The sequence shown here is derived from an EMBL/GenBank/DDBJ whole genome shotgun (WGS) entry which is preliminary data.</text>
</comment>
<dbReference type="PANTHER" id="PTHR24559:SF444">
    <property type="entry name" value="REVERSE TRANSCRIPTASE DOMAIN-CONTAINING PROTEIN"/>
    <property type="match status" value="1"/>
</dbReference>
<name>A0A4Y2KLH8_ARAVE</name>
<keyword evidence="2" id="KW-1185">Reference proteome</keyword>
<dbReference type="Gene3D" id="3.30.70.270">
    <property type="match status" value="1"/>
</dbReference>
<dbReference type="InterPro" id="IPR053134">
    <property type="entry name" value="RNA-dir_DNA_polymerase"/>
</dbReference>
<evidence type="ECO:0000313" key="2">
    <source>
        <dbReference type="Proteomes" id="UP000499080"/>
    </source>
</evidence>
<proteinExistence type="predicted"/>
<sequence>MHHFVARVGVVDLVSIETSMRLIFNNINLKGVYHQRSIEKACIVGVYHPVEQSDIPKTAVITPIGLFEYLYMHFSLGNAGQTFQRFIDETLQGKPCLASLDGILVASFDELSHLSDLDWSLNS</sequence>